<evidence type="ECO:0000313" key="1">
    <source>
        <dbReference type="EMBL" id="KAE8372776.1"/>
    </source>
</evidence>
<gene>
    <name evidence="1" type="ORF">BDV26DRAFT_87281</name>
</gene>
<organism evidence="1 2">
    <name type="scientific">Aspergillus bertholletiae</name>
    <dbReference type="NCBI Taxonomy" id="1226010"/>
    <lineage>
        <taxon>Eukaryota</taxon>
        <taxon>Fungi</taxon>
        <taxon>Dikarya</taxon>
        <taxon>Ascomycota</taxon>
        <taxon>Pezizomycotina</taxon>
        <taxon>Eurotiomycetes</taxon>
        <taxon>Eurotiomycetidae</taxon>
        <taxon>Eurotiales</taxon>
        <taxon>Aspergillaceae</taxon>
        <taxon>Aspergillus</taxon>
        <taxon>Aspergillus subgen. Circumdati</taxon>
    </lineage>
</organism>
<accession>A0A5N7AU01</accession>
<dbReference type="AlphaFoldDB" id="A0A5N7AU01"/>
<reference evidence="1 2" key="1">
    <citation type="submission" date="2019-04" db="EMBL/GenBank/DDBJ databases">
        <title>Friends and foes A comparative genomics studyof 23 Aspergillus species from section Flavi.</title>
        <authorList>
            <consortium name="DOE Joint Genome Institute"/>
            <person name="Kjaerbolling I."/>
            <person name="Vesth T."/>
            <person name="Frisvad J.C."/>
            <person name="Nybo J.L."/>
            <person name="Theobald S."/>
            <person name="Kildgaard S."/>
            <person name="Isbrandt T."/>
            <person name="Kuo A."/>
            <person name="Sato A."/>
            <person name="Lyhne E.K."/>
            <person name="Kogle M.E."/>
            <person name="Wiebenga A."/>
            <person name="Kun R.S."/>
            <person name="Lubbers R.J."/>
            <person name="Makela M.R."/>
            <person name="Barry K."/>
            <person name="Chovatia M."/>
            <person name="Clum A."/>
            <person name="Daum C."/>
            <person name="Haridas S."/>
            <person name="He G."/>
            <person name="LaButti K."/>
            <person name="Lipzen A."/>
            <person name="Mondo S."/>
            <person name="Riley R."/>
            <person name="Salamov A."/>
            <person name="Simmons B.A."/>
            <person name="Magnuson J.K."/>
            <person name="Henrissat B."/>
            <person name="Mortensen U.H."/>
            <person name="Larsen T.O."/>
            <person name="Devries R.P."/>
            <person name="Grigoriev I.V."/>
            <person name="Machida M."/>
            <person name="Baker S.E."/>
            <person name="Andersen M.R."/>
        </authorList>
    </citation>
    <scope>NUCLEOTIDE SEQUENCE [LARGE SCALE GENOMIC DNA]</scope>
    <source>
        <strain evidence="1 2">IBT 29228</strain>
    </source>
</reference>
<sequence>MYPIPNHHVYVNPHPPTNEGSIRDTELISRLQPPSYTEINMAGPRRVLPHFPLLYWGVPCNSIPLSCSDIPWNASGDFEKTKKKTINSLIHNHF</sequence>
<dbReference type="EMBL" id="ML736342">
    <property type="protein sequence ID" value="KAE8372776.1"/>
    <property type="molecule type" value="Genomic_DNA"/>
</dbReference>
<name>A0A5N7AU01_9EURO</name>
<keyword evidence="2" id="KW-1185">Reference proteome</keyword>
<evidence type="ECO:0000313" key="2">
    <source>
        <dbReference type="Proteomes" id="UP000326198"/>
    </source>
</evidence>
<proteinExistence type="predicted"/>
<protein>
    <submittedName>
        <fullName evidence="1">Uncharacterized protein</fullName>
    </submittedName>
</protein>
<dbReference type="Proteomes" id="UP000326198">
    <property type="component" value="Unassembled WGS sequence"/>
</dbReference>